<evidence type="ECO:0000313" key="1">
    <source>
        <dbReference type="EMBL" id="KAK6540901.1"/>
    </source>
</evidence>
<dbReference type="AlphaFoldDB" id="A0AAV9XG21"/>
<protein>
    <submittedName>
        <fullName evidence="1">Uncharacterized protein</fullName>
    </submittedName>
</protein>
<gene>
    <name evidence="1" type="ORF">TWF694_008285</name>
</gene>
<evidence type="ECO:0000313" key="2">
    <source>
        <dbReference type="Proteomes" id="UP001365542"/>
    </source>
</evidence>
<dbReference type="EMBL" id="JAVHJO010000004">
    <property type="protein sequence ID" value="KAK6540901.1"/>
    <property type="molecule type" value="Genomic_DNA"/>
</dbReference>
<reference evidence="1 2" key="1">
    <citation type="submission" date="2019-10" db="EMBL/GenBank/DDBJ databases">
        <authorList>
            <person name="Palmer J.M."/>
        </authorList>
    </citation>
    <scope>NUCLEOTIDE SEQUENCE [LARGE SCALE GENOMIC DNA]</scope>
    <source>
        <strain evidence="1 2">TWF694</strain>
    </source>
</reference>
<name>A0AAV9XG21_9PEZI</name>
<accession>A0AAV9XG21</accession>
<organism evidence="1 2">
    <name type="scientific">Orbilia ellipsospora</name>
    <dbReference type="NCBI Taxonomy" id="2528407"/>
    <lineage>
        <taxon>Eukaryota</taxon>
        <taxon>Fungi</taxon>
        <taxon>Dikarya</taxon>
        <taxon>Ascomycota</taxon>
        <taxon>Pezizomycotina</taxon>
        <taxon>Orbiliomycetes</taxon>
        <taxon>Orbiliales</taxon>
        <taxon>Orbiliaceae</taxon>
        <taxon>Orbilia</taxon>
    </lineage>
</organism>
<proteinExistence type="predicted"/>
<comment type="caution">
    <text evidence="1">The sequence shown here is derived from an EMBL/GenBank/DDBJ whole genome shotgun (WGS) entry which is preliminary data.</text>
</comment>
<dbReference type="Proteomes" id="UP001365542">
    <property type="component" value="Unassembled WGS sequence"/>
</dbReference>
<sequence>MRHQLARTYQFLIANVSFTQVLAFPSGSEPKRSLSLIELSEASLPKRQLDPPINLEASDYVYGWNYDYDSISCQVGVWKDRDYTPALGGKYAPSWQGYPLGDPAQALYDNNCVSMKGRNSGLDHTVSSYVVTGWCECEFYDSDDCSTGSRFTAYNRADGDLAHNGNDNDSLGSFKCWYTNHRDQFDNCTVAIFSGREGLGVNLKQYLFNPDPTNGGTPCLTFGADCPVIKYKINGCNCMFYPTRDCTGPSAFQGGNAGKTIQNVKRTKISSYRCLLPYGIDWNPQRDDIPT</sequence>
<keyword evidence="2" id="KW-1185">Reference proteome</keyword>